<feature type="domain" description="HTH asnC-type" evidence="4">
    <location>
        <begin position="18"/>
        <end position="78"/>
    </location>
</feature>
<keyword evidence="1" id="KW-0805">Transcription regulation</keyword>
<dbReference type="Gene3D" id="1.10.10.10">
    <property type="entry name" value="Winged helix-like DNA-binding domain superfamily/Winged helix DNA-binding domain"/>
    <property type="match status" value="2"/>
</dbReference>
<evidence type="ECO:0000256" key="2">
    <source>
        <dbReference type="ARBA" id="ARBA00023125"/>
    </source>
</evidence>
<dbReference type="PANTHER" id="PTHR30154:SF34">
    <property type="entry name" value="TRANSCRIPTIONAL REGULATOR AZLB"/>
    <property type="match status" value="1"/>
</dbReference>
<dbReference type="PROSITE" id="PS50956">
    <property type="entry name" value="HTH_ASNC_2"/>
    <property type="match status" value="2"/>
</dbReference>
<evidence type="ECO:0000313" key="6">
    <source>
        <dbReference type="Proteomes" id="UP001600650"/>
    </source>
</evidence>
<dbReference type="Proteomes" id="UP001600650">
    <property type="component" value="Unassembled WGS sequence"/>
</dbReference>
<dbReference type="SUPFAM" id="SSF46785">
    <property type="entry name" value="Winged helix' DNA-binding domain"/>
    <property type="match status" value="2"/>
</dbReference>
<dbReference type="InterPro" id="IPR036388">
    <property type="entry name" value="WH-like_DNA-bd_sf"/>
</dbReference>
<gene>
    <name evidence="5" type="ORF">ACFU0X_14230</name>
</gene>
<evidence type="ECO:0000256" key="3">
    <source>
        <dbReference type="ARBA" id="ARBA00023163"/>
    </source>
</evidence>
<evidence type="ECO:0000259" key="4">
    <source>
        <dbReference type="PROSITE" id="PS50956"/>
    </source>
</evidence>
<organism evidence="5 6">
    <name type="scientific">Streptomyces cellulosae</name>
    <dbReference type="NCBI Taxonomy" id="1968"/>
    <lineage>
        <taxon>Bacteria</taxon>
        <taxon>Bacillati</taxon>
        <taxon>Actinomycetota</taxon>
        <taxon>Actinomycetes</taxon>
        <taxon>Kitasatosporales</taxon>
        <taxon>Streptomycetaceae</taxon>
        <taxon>Streptomyces</taxon>
    </lineage>
</organism>
<evidence type="ECO:0000256" key="1">
    <source>
        <dbReference type="ARBA" id="ARBA00023015"/>
    </source>
</evidence>
<keyword evidence="6" id="KW-1185">Reference proteome</keyword>
<dbReference type="SUPFAM" id="SSF54909">
    <property type="entry name" value="Dimeric alpha+beta barrel"/>
    <property type="match status" value="1"/>
</dbReference>
<dbReference type="InterPro" id="IPR011008">
    <property type="entry name" value="Dimeric_a/b-barrel"/>
</dbReference>
<dbReference type="SMART" id="SM00344">
    <property type="entry name" value="HTH_ASNC"/>
    <property type="match status" value="2"/>
</dbReference>
<dbReference type="Pfam" id="PF01037">
    <property type="entry name" value="AsnC_trans_reg"/>
    <property type="match status" value="1"/>
</dbReference>
<keyword evidence="2" id="KW-0238">DNA-binding</keyword>
<dbReference type="InterPro" id="IPR036390">
    <property type="entry name" value="WH_DNA-bd_sf"/>
</dbReference>
<comment type="caution">
    <text evidence="5">The sequence shown here is derived from an EMBL/GenBank/DDBJ whole genome shotgun (WGS) entry which is preliminary data.</text>
</comment>
<dbReference type="Gene3D" id="3.30.70.920">
    <property type="match status" value="1"/>
</dbReference>
<evidence type="ECO:0000313" key="5">
    <source>
        <dbReference type="EMBL" id="MFE7964193.1"/>
    </source>
</evidence>
<sequence length="335" mass="36070">MNHVTPAGHGGPDSPAALDELDLRLLQALELDGRAPFSRIAQVLGVSDQTVARRVRRLRGAANLRITGMVDDSRLGRAGWIVRLGCGPGRASRLAATLAGRSDTHYVDIAAGGTEVICAITPRSRQERDDLLLERLRGTPHLTTVSAHCVLHTYYGNSLRWLRKISALDPEQERALRPPAPSPDLTDEPYVPDATDLAMLELLRVDGRAGAAELQRATGRSEAAVRKRLERLRATGVLHIAVEYDHEPLGQSVEALVWLTVAPGGLAEAGRALAARPEVRFAAAVTGRTNLALSALCRDPQQLYAFLTEQVGALAGVQAVETVLTLRRVKALTVS</sequence>
<proteinExistence type="predicted"/>
<name>A0ABW6JFP6_STRCE</name>
<keyword evidence="3" id="KW-0804">Transcription</keyword>
<dbReference type="InterPro" id="IPR019887">
    <property type="entry name" value="Tscrpt_reg_AsnC/Lrp_C"/>
</dbReference>
<dbReference type="PANTHER" id="PTHR30154">
    <property type="entry name" value="LEUCINE-RESPONSIVE REGULATORY PROTEIN"/>
    <property type="match status" value="1"/>
</dbReference>
<dbReference type="InterPro" id="IPR000485">
    <property type="entry name" value="AsnC-type_HTH_dom"/>
</dbReference>
<protein>
    <submittedName>
        <fullName evidence="5">Lrp/AsnC family transcriptional regulator</fullName>
    </submittedName>
</protein>
<feature type="domain" description="HTH asnC-type" evidence="4">
    <location>
        <begin position="192"/>
        <end position="252"/>
    </location>
</feature>
<accession>A0ABW6JFP6</accession>
<dbReference type="InterPro" id="IPR019888">
    <property type="entry name" value="Tscrpt_reg_AsnC-like"/>
</dbReference>
<dbReference type="PRINTS" id="PR00033">
    <property type="entry name" value="HTHASNC"/>
</dbReference>
<dbReference type="RefSeq" id="WP_381726541.1">
    <property type="nucleotide sequence ID" value="NZ_JBHVBU010000032.1"/>
</dbReference>
<reference evidence="5 6" key="1">
    <citation type="submission" date="2024-09" db="EMBL/GenBank/DDBJ databases">
        <title>The Natural Products Discovery Center: Release of the First 8490 Sequenced Strains for Exploring Actinobacteria Biosynthetic Diversity.</title>
        <authorList>
            <person name="Kalkreuter E."/>
            <person name="Kautsar S.A."/>
            <person name="Yang D."/>
            <person name="Bader C.D."/>
            <person name="Teijaro C.N."/>
            <person name="Fluegel L."/>
            <person name="Davis C.M."/>
            <person name="Simpson J.R."/>
            <person name="Lauterbach L."/>
            <person name="Steele A.D."/>
            <person name="Gui C."/>
            <person name="Meng S."/>
            <person name="Li G."/>
            <person name="Viehrig K."/>
            <person name="Ye F."/>
            <person name="Su P."/>
            <person name="Kiefer A.F."/>
            <person name="Nichols A."/>
            <person name="Cepeda A.J."/>
            <person name="Yan W."/>
            <person name="Fan B."/>
            <person name="Jiang Y."/>
            <person name="Adhikari A."/>
            <person name="Zheng C.-J."/>
            <person name="Schuster L."/>
            <person name="Cowan T.M."/>
            <person name="Smanski M.J."/>
            <person name="Chevrette M.G."/>
            <person name="De Carvalho L.P.S."/>
            <person name="Shen B."/>
        </authorList>
    </citation>
    <scope>NUCLEOTIDE SEQUENCE [LARGE SCALE GENOMIC DNA]</scope>
    <source>
        <strain evidence="5 6">NPDC057399</strain>
    </source>
</reference>
<dbReference type="Pfam" id="PF13404">
    <property type="entry name" value="HTH_AsnC-type"/>
    <property type="match status" value="2"/>
</dbReference>
<dbReference type="EMBL" id="JBHVBU010000032">
    <property type="protein sequence ID" value="MFE7964193.1"/>
    <property type="molecule type" value="Genomic_DNA"/>
</dbReference>